<reference evidence="2 3" key="1">
    <citation type="journal article" date="2019" name="Sci. Rep.">
        <title>A high-quality genome of Eragrostis curvula grass provides insights into Poaceae evolution and supports new strategies to enhance forage quality.</title>
        <authorList>
            <person name="Carballo J."/>
            <person name="Santos B.A.C.M."/>
            <person name="Zappacosta D."/>
            <person name="Garbus I."/>
            <person name="Selva J.P."/>
            <person name="Gallo C.A."/>
            <person name="Diaz A."/>
            <person name="Albertini E."/>
            <person name="Caccamo M."/>
            <person name="Echenique V."/>
        </authorList>
    </citation>
    <scope>NUCLEOTIDE SEQUENCE [LARGE SCALE GENOMIC DNA]</scope>
    <source>
        <strain evidence="3">cv. Victoria</strain>
        <tissue evidence="2">Leaf</tissue>
    </source>
</reference>
<sequence length="134" mass="13848">MRQVGGGARCGTVGGGGDGGMAGGGEMRAARVDGDGSGGAGRKGEEARRRKKEEKRVRARLIKGKREVTHLPPVRPGLLAIFLSRTAAAVAPAFSGHLQKVRPPYPTTSSHLPPAADSEMCVSFSLLSDPDCGI</sequence>
<comment type="caution">
    <text evidence="2">The sequence shown here is derived from an EMBL/GenBank/DDBJ whole genome shotgun (WGS) entry which is preliminary data.</text>
</comment>
<accession>A0A5J9W408</accession>
<evidence type="ECO:0000256" key="1">
    <source>
        <dbReference type="SAM" id="MobiDB-lite"/>
    </source>
</evidence>
<organism evidence="2 3">
    <name type="scientific">Eragrostis curvula</name>
    <name type="common">weeping love grass</name>
    <dbReference type="NCBI Taxonomy" id="38414"/>
    <lineage>
        <taxon>Eukaryota</taxon>
        <taxon>Viridiplantae</taxon>
        <taxon>Streptophyta</taxon>
        <taxon>Embryophyta</taxon>
        <taxon>Tracheophyta</taxon>
        <taxon>Spermatophyta</taxon>
        <taxon>Magnoliopsida</taxon>
        <taxon>Liliopsida</taxon>
        <taxon>Poales</taxon>
        <taxon>Poaceae</taxon>
        <taxon>PACMAD clade</taxon>
        <taxon>Chloridoideae</taxon>
        <taxon>Eragrostideae</taxon>
        <taxon>Eragrostidinae</taxon>
        <taxon>Eragrostis</taxon>
    </lineage>
</organism>
<feature type="region of interest" description="Disordered" evidence="1">
    <location>
        <begin position="1"/>
        <end position="57"/>
    </location>
</feature>
<evidence type="ECO:0000313" key="3">
    <source>
        <dbReference type="Proteomes" id="UP000324897"/>
    </source>
</evidence>
<dbReference type="AlphaFoldDB" id="A0A5J9W408"/>
<keyword evidence="3" id="KW-1185">Reference proteome</keyword>
<dbReference type="EMBL" id="RWGY01000005">
    <property type="protein sequence ID" value="TVU42666.1"/>
    <property type="molecule type" value="Genomic_DNA"/>
</dbReference>
<feature type="non-terminal residue" evidence="2">
    <location>
        <position position="1"/>
    </location>
</feature>
<protein>
    <submittedName>
        <fullName evidence="2">Uncharacterized protein</fullName>
    </submittedName>
</protein>
<name>A0A5J9W408_9POAL</name>
<dbReference type="Proteomes" id="UP000324897">
    <property type="component" value="Unassembled WGS sequence"/>
</dbReference>
<gene>
    <name evidence="2" type="ORF">EJB05_09085</name>
</gene>
<feature type="compositionally biased region" description="Gly residues" evidence="1">
    <location>
        <begin position="1"/>
        <end position="26"/>
    </location>
</feature>
<proteinExistence type="predicted"/>
<evidence type="ECO:0000313" key="2">
    <source>
        <dbReference type="EMBL" id="TVU42666.1"/>
    </source>
</evidence>
<dbReference type="Gramene" id="TVU42666">
    <property type="protein sequence ID" value="TVU42666"/>
    <property type="gene ID" value="EJB05_09085"/>
</dbReference>